<dbReference type="RefSeq" id="XP_013933578.1">
    <property type="nucleotide sequence ID" value="XM_014078103.1"/>
</dbReference>
<dbReference type="OMA" id="MFKDVEP"/>
<dbReference type="InterPro" id="IPR020904">
    <property type="entry name" value="Sc_DH/Rdtase_CS"/>
</dbReference>
<keyword evidence="4" id="KW-1133">Transmembrane helix</keyword>
<keyword evidence="4" id="KW-0812">Transmembrane</keyword>
<dbReference type="KEGG" id="opa:HPODL_01590"/>
<dbReference type="EMBL" id="AEOI02000009">
    <property type="protein sequence ID" value="ESW97493.1"/>
    <property type="molecule type" value="Genomic_DNA"/>
</dbReference>
<feature type="transmembrane region" description="Helical" evidence="4">
    <location>
        <begin position="21"/>
        <end position="43"/>
    </location>
</feature>
<name>W1QAX7_OGAPD</name>
<dbReference type="PRINTS" id="PR00081">
    <property type="entry name" value="GDHRDH"/>
</dbReference>
<dbReference type="AlphaFoldDB" id="W1QAX7"/>
<dbReference type="InterPro" id="IPR002347">
    <property type="entry name" value="SDR_fam"/>
</dbReference>
<reference evidence="5 6" key="1">
    <citation type="journal article" date="2013" name="BMC Genomics">
        <title>Genome sequence and analysis of methylotrophic yeast Hansenula polymorpha DL1.</title>
        <authorList>
            <person name="Ravin N.V."/>
            <person name="Eldarov M.A."/>
            <person name="Kadnikov V.V."/>
            <person name="Beletsky A.V."/>
            <person name="Schneider J."/>
            <person name="Mardanova E.S."/>
            <person name="Smekalova E.M."/>
            <person name="Zvereva M.I."/>
            <person name="Dontsova O.A."/>
            <person name="Mardanov A.V."/>
            <person name="Skryabin K.G."/>
        </authorList>
    </citation>
    <scope>NUCLEOTIDE SEQUENCE [LARGE SCALE GENOMIC DNA]</scope>
    <source>
        <strain evidence="6">ATCC 26012 / BCRC 20466 / JCM 22074 / NRRL Y-7560 / DL-1</strain>
    </source>
</reference>
<keyword evidence="6" id="KW-1185">Reference proteome</keyword>
<gene>
    <name evidence="5" type="ORF">HPODL_01590</name>
</gene>
<dbReference type="STRING" id="871575.W1QAX7"/>
<sequence>MFFDASYIRPSSLLVSSKQTSIDWIVHLLLYTFLNPLGVWVYAVPMYLRTNDRKYLRFGSYVVICWVLRYLNLRSKKCKYPRRKHMNVMITGGSHGLGLEIVRRLCDSATVFVLDQERSAQLEPLATTKNVHFLQCNVADPKSLETALNTVFGSVGQLDAVICNAGVRQTRQTLHLQPAELRELFDINYFANVQLIQHVMKHHRHPNRLHLVCVSSVLGFVSPRGLSGYSATKAGLHTFFMALRHEVPDSVVISTILPGQLTTRMFEDVRVERYFWAPLVDHRKLAQRVVELIERGENGFFAFPLYARFIPILQVLPYSWYRALKKFSRMDDVIEDK</sequence>
<protein>
    <submittedName>
        <fullName evidence="5">Membrane protein</fullName>
    </submittedName>
</protein>
<keyword evidence="2" id="KW-0521">NADP</keyword>
<dbReference type="Pfam" id="PF00106">
    <property type="entry name" value="adh_short"/>
    <property type="match status" value="1"/>
</dbReference>
<accession>W1QAX7</accession>
<dbReference type="GO" id="GO:0016616">
    <property type="term" value="F:oxidoreductase activity, acting on the CH-OH group of donors, NAD or NADP as acceptor"/>
    <property type="evidence" value="ECO:0007669"/>
    <property type="project" value="TreeGrafter"/>
</dbReference>
<dbReference type="OrthoDB" id="5840532at2759"/>
<feature type="transmembrane region" description="Helical" evidence="4">
    <location>
        <begin position="55"/>
        <end position="73"/>
    </location>
</feature>
<evidence type="ECO:0000256" key="3">
    <source>
        <dbReference type="ARBA" id="ARBA00023002"/>
    </source>
</evidence>
<dbReference type="SUPFAM" id="SSF51735">
    <property type="entry name" value="NAD(P)-binding Rossmann-fold domains"/>
    <property type="match status" value="1"/>
</dbReference>
<evidence type="ECO:0000313" key="5">
    <source>
        <dbReference type="EMBL" id="ESW97493.1"/>
    </source>
</evidence>
<keyword evidence="4" id="KW-0472">Membrane</keyword>
<organism evidence="5 6">
    <name type="scientific">Ogataea parapolymorpha (strain ATCC 26012 / BCRC 20466 / JCM 22074 / NRRL Y-7560 / DL-1)</name>
    <name type="common">Yeast</name>
    <name type="synonym">Hansenula polymorpha</name>
    <dbReference type="NCBI Taxonomy" id="871575"/>
    <lineage>
        <taxon>Eukaryota</taxon>
        <taxon>Fungi</taxon>
        <taxon>Dikarya</taxon>
        <taxon>Ascomycota</taxon>
        <taxon>Saccharomycotina</taxon>
        <taxon>Pichiomycetes</taxon>
        <taxon>Pichiales</taxon>
        <taxon>Pichiaceae</taxon>
        <taxon>Ogataea</taxon>
    </lineage>
</organism>
<dbReference type="Proteomes" id="UP000008673">
    <property type="component" value="Unassembled WGS sequence"/>
</dbReference>
<evidence type="ECO:0000313" key="6">
    <source>
        <dbReference type="Proteomes" id="UP000008673"/>
    </source>
</evidence>
<proteinExistence type="inferred from homology"/>
<evidence type="ECO:0000256" key="4">
    <source>
        <dbReference type="SAM" id="Phobius"/>
    </source>
</evidence>
<dbReference type="Gene3D" id="3.40.50.720">
    <property type="entry name" value="NAD(P)-binding Rossmann-like Domain"/>
    <property type="match status" value="1"/>
</dbReference>
<comment type="similarity">
    <text evidence="1">Belongs to the short-chain dehydrogenases/reductases (SDR) family.</text>
</comment>
<dbReference type="PROSITE" id="PS00061">
    <property type="entry name" value="ADH_SHORT"/>
    <property type="match status" value="1"/>
</dbReference>
<dbReference type="InterPro" id="IPR036291">
    <property type="entry name" value="NAD(P)-bd_dom_sf"/>
</dbReference>
<dbReference type="PANTHER" id="PTHR24322">
    <property type="entry name" value="PKSB"/>
    <property type="match status" value="1"/>
</dbReference>
<dbReference type="HOGENOM" id="CLU_010194_5_1_1"/>
<evidence type="ECO:0000256" key="2">
    <source>
        <dbReference type="ARBA" id="ARBA00022857"/>
    </source>
</evidence>
<dbReference type="GeneID" id="25771050"/>
<dbReference type="eggNOG" id="KOG1201">
    <property type="taxonomic scope" value="Eukaryota"/>
</dbReference>
<evidence type="ECO:0000256" key="1">
    <source>
        <dbReference type="ARBA" id="ARBA00006484"/>
    </source>
</evidence>
<dbReference type="PANTHER" id="PTHR24322:SF736">
    <property type="entry name" value="RETINOL DEHYDROGENASE 10"/>
    <property type="match status" value="1"/>
</dbReference>
<comment type="caution">
    <text evidence="5">The sequence shown here is derived from an EMBL/GenBank/DDBJ whole genome shotgun (WGS) entry which is preliminary data.</text>
</comment>
<keyword evidence="3" id="KW-0560">Oxidoreductase</keyword>